<dbReference type="NCBIfam" id="TIGR00216">
    <property type="entry name" value="ispH_lytB"/>
    <property type="match status" value="1"/>
</dbReference>
<feature type="binding site" evidence="8">
    <location>
        <position position="160"/>
    </location>
    <ligand>
        <name>(2E)-4-hydroxy-3-methylbut-2-enyl diphosphate</name>
        <dbReference type="ChEBI" id="CHEBI:128753"/>
    </ligand>
</feature>
<feature type="binding site" evidence="8">
    <location>
        <position position="216"/>
    </location>
    <ligand>
        <name>(2E)-4-hydroxy-3-methylbut-2-enyl diphosphate</name>
        <dbReference type="ChEBI" id="CHEBI:128753"/>
    </ligand>
</feature>
<dbReference type="FunFam" id="2.40.50.140:FF:000051">
    <property type="entry name" value="RNA-binding transcriptional accessory protein"/>
    <property type="match status" value="1"/>
</dbReference>
<organism evidence="11 12">
    <name type="scientific">Heliophilum fasciatum</name>
    <dbReference type="NCBI Taxonomy" id="35700"/>
    <lineage>
        <taxon>Bacteria</taxon>
        <taxon>Bacillati</taxon>
        <taxon>Bacillota</taxon>
        <taxon>Clostridia</taxon>
        <taxon>Eubacteriales</taxon>
        <taxon>Heliobacteriaceae</taxon>
        <taxon>Heliophilum</taxon>
    </lineage>
</organism>
<dbReference type="NCBIfam" id="NF000907">
    <property type="entry name" value="PRK00087.1"/>
    <property type="match status" value="1"/>
</dbReference>
<reference evidence="11 12" key="1">
    <citation type="submission" date="2019-03" db="EMBL/GenBank/DDBJ databases">
        <title>Genomic Encyclopedia of Type Strains, Phase IV (KMG-IV): sequencing the most valuable type-strain genomes for metagenomic binning, comparative biology and taxonomic classification.</title>
        <authorList>
            <person name="Goeker M."/>
        </authorList>
    </citation>
    <scope>NUCLEOTIDE SEQUENCE [LARGE SCALE GENOMIC DNA]</scope>
    <source>
        <strain evidence="11 12">DSM 11170</strain>
    </source>
</reference>
<dbReference type="Proteomes" id="UP000294813">
    <property type="component" value="Unassembled WGS sequence"/>
</dbReference>
<comment type="cofactor">
    <cofactor evidence="8">
        <name>[4Fe-4S] cluster</name>
        <dbReference type="ChEBI" id="CHEBI:49883"/>
    </cofactor>
    <text evidence="8">Binds 1 [4Fe-4S] cluster per subunit.</text>
</comment>
<dbReference type="InterPro" id="IPR003451">
    <property type="entry name" value="LytB/IspH"/>
</dbReference>
<dbReference type="SMART" id="SM00316">
    <property type="entry name" value="S1"/>
    <property type="match status" value="4"/>
</dbReference>
<dbReference type="UniPathway" id="UPA00056">
    <property type="reaction ID" value="UER00097"/>
</dbReference>
<dbReference type="InterPro" id="IPR035104">
    <property type="entry name" value="Ribosomal_protein_S1-like"/>
</dbReference>
<feature type="domain" description="S1 motif" evidence="10">
    <location>
        <begin position="504"/>
        <end position="572"/>
    </location>
</feature>
<feature type="compositionally biased region" description="Polar residues" evidence="9">
    <location>
        <begin position="278"/>
        <end position="287"/>
    </location>
</feature>
<dbReference type="GO" id="GO:0022627">
    <property type="term" value="C:cytosolic small ribosomal subunit"/>
    <property type="evidence" value="ECO:0007669"/>
    <property type="project" value="TreeGrafter"/>
</dbReference>
<evidence type="ECO:0000313" key="12">
    <source>
        <dbReference type="Proteomes" id="UP000294813"/>
    </source>
</evidence>
<comment type="catalytic activity">
    <reaction evidence="8">
        <text>isopentenyl diphosphate + 2 oxidized [2Fe-2S]-[ferredoxin] + H2O = (2E)-4-hydroxy-3-methylbut-2-enyl diphosphate + 2 reduced [2Fe-2S]-[ferredoxin] + 2 H(+)</text>
        <dbReference type="Rhea" id="RHEA:24488"/>
        <dbReference type="Rhea" id="RHEA-COMP:10000"/>
        <dbReference type="Rhea" id="RHEA-COMP:10001"/>
        <dbReference type="ChEBI" id="CHEBI:15377"/>
        <dbReference type="ChEBI" id="CHEBI:15378"/>
        <dbReference type="ChEBI" id="CHEBI:33737"/>
        <dbReference type="ChEBI" id="CHEBI:33738"/>
        <dbReference type="ChEBI" id="CHEBI:128753"/>
        <dbReference type="ChEBI" id="CHEBI:128769"/>
        <dbReference type="EC" id="1.17.7.4"/>
    </reaction>
</comment>
<comment type="catalytic activity">
    <reaction evidence="8">
        <text>dimethylallyl diphosphate + 2 oxidized [2Fe-2S]-[ferredoxin] + H2O = (2E)-4-hydroxy-3-methylbut-2-enyl diphosphate + 2 reduced [2Fe-2S]-[ferredoxin] + 2 H(+)</text>
        <dbReference type="Rhea" id="RHEA:24825"/>
        <dbReference type="Rhea" id="RHEA-COMP:10000"/>
        <dbReference type="Rhea" id="RHEA-COMP:10001"/>
        <dbReference type="ChEBI" id="CHEBI:15377"/>
        <dbReference type="ChEBI" id="CHEBI:15378"/>
        <dbReference type="ChEBI" id="CHEBI:33737"/>
        <dbReference type="ChEBI" id="CHEBI:33738"/>
        <dbReference type="ChEBI" id="CHEBI:57623"/>
        <dbReference type="ChEBI" id="CHEBI:128753"/>
        <dbReference type="EC" id="1.17.7.4"/>
    </reaction>
</comment>
<name>A0A4R2RXH6_9FIRM</name>
<keyword evidence="12" id="KW-1185">Reference proteome</keyword>
<feature type="binding site" evidence="8">
    <location>
        <position position="216"/>
    </location>
    <ligand>
        <name>dimethylallyl diphosphate</name>
        <dbReference type="ChEBI" id="CHEBI:57623"/>
    </ligand>
</feature>
<evidence type="ECO:0000256" key="3">
    <source>
        <dbReference type="ARBA" id="ARBA00022723"/>
    </source>
</evidence>
<feature type="binding site" evidence="8">
    <location>
        <position position="94"/>
    </location>
    <ligand>
        <name>[4Fe-4S] cluster</name>
        <dbReference type="ChEBI" id="CHEBI:49883"/>
    </ligand>
</feature>
<dbReference type="GO" id="GO:0019288">
    <property type="term" value="P:isopentenyl diphosphate biosynthetic process, methylerythritol 4-phosphate pathway"/>
    <property type="evidence" value="ECO:0007669"/>
    <property type="project" value="UniProtKB-UniRule"/>
</dbReference>
<feature type="binding site" evidence="8">
    <location>
        <position position="218"/>
    </location>
    <ligand>
        <name>isopentenyl diphosphate</name>
        <dbReference type="ChEBI" id="CHEBI:128769"/>
    </ligand>
</feature>
<dbReference type="NCBIfam" id="NF002187">
    <property type="entry name" value="PRK01045.1-1"/>
    <property type="match status" value="1"/>
</dbReference>
<evidence type="ECO:0000256" key="4">
    <source>
        <dbReference type="ARBA" id="ARBA00022980"/>
    </source>
</evidence>
<dbReference type="CDD" id="cd04465">
    <property type="entry name" value="S1_RPS1_repeat_ec2_hs2"/>
    <property type="match status" value="1"/>
</dbReference>
<dbReference type="GO" id="GO:0051745">
    <property type="term" value="F:4-hydroxy-3-methylbut-2-enyl diphosphate reductase activity"/>
    <property type="evidence" value="ECO:0007669"/>
    <property type="project" value="UniProtKB-UniRule"/>
</dbReference>
<dbReference type="GO" id="GO:0006412">
    <property type="term" value="P:translation"/>
    <property type="evidence" value="ECO:0007669"/>
    <property type="project" value="TreeGrafter"/>
</dbReference>
<evidence type="ECO:0000256" key="5">
    <source>
        <dbReference type="ARBA" id="ARBA00023004"/>
    </source>
</evidence>
<protein>
    <recommendedName>
        <fullName evidence="8">4-hydroxy-3-methylbut-2-enyl diphosphate reductase</fullName>
        <shortName evidence="8">HMBPP reductase</shortName>
        <ecNumber evidence="8">1.17.7.4</ecNumber>
    </recommendedName>
</protein>
<feature type="compositionally biased region" description="Low complexity" evidence="9">
    <location>
        <begin position="288"/>
        <end position="297"/>
    </location>
</feature>
<feature type="binding site" evidence="8">
    <location>
        <position position="72"/>
    </location>
    <ligand>
        <name>dimethylallyl diphosphate</name>
        <dbReference type="ChEBI" id="CHEBI:57623"/>
    </ligand>
</feature>
<comment type="pathway">
    <text evidence="8">Isoprenoid biosynthesis; dimethylallyl diphosphate biosynthesis; dimethylallyl diphosphate from (2E)-4-hydroxy-3-methylbutenyl diphosphate: step 1/1.</text>
</comment>
<feature type="binding site" evidence="8">
    <location>
        <position position="72"/>
    </location>
    <ligand>
        <name>(2E)-4-hydroxy-3-methylbut-2-enyl diphosphate</name>
        <dbReference type="ChEBI" id="CHEBI:128753"/>
    </ligand>
</feature>
<dbReference type="UniPathway" id="UPA00059">
    <property type="reaction ID" value="UER00105"/>
</dbReference>
<evidence type="ECO:0000256" key="8">
    <source>
        <dbReference type="HAMAP-Rule" id="MF_00191"/>
    </source>
</evidence>
<dbReference type="InterPro" id="IPR003029">
    <property type="entry name" value="S1_domain"/>
</dbReference>
<dbReference type="CDD" id="cd13944">
    <property type="entry name" value="lytB_ispH"/>
    <property type="match status" value="1"/>
</dbReference>
<dbReference type="Pfam" id="PF00575">
    <property type="entry name" value="S1"/>
    <property type="match status" value="4"/>
</dbReference>
<dbReference type="Pfam" id="PF02401">
    <property type="entry name" value="LYTB"/>
    <property type="match status" value="1"/>
</dbReference>
<dbReference type="AlphaFoldDB" id="A0A4R2RXH6"/>
<feature type="binding site" evidence="8">
    <location>
        <position position="122"/>
    </location>
    <ligand>
        <name>dimethylallyl diphosphate</name>
        <dbReference type="ChEBI" id="CHEBI:57623"/>
    </ligand>
</feature>
<comment type="similarity">
    <text evidence="1">Belongs to the bacterial ribosomal protein bS1 family.</text>
</comment>
<proteinExistence type="inferred from homology"/>
<dbReference type="GO" id="GO:0003729">
    <property type="term" value="F:mRNA binding"/>
    <property type="evidence" value="ECO:0007669"/>
    <property type="project" value="TreeGrafter"/>
</dbReference>
<dbReference type="GO" id="GO:0046872">
    <property type="term" value="F:metal ion binding"/>
    <property type="evidence" value="ECO:0007669"/>
    <property type="project" value="UniProtKB-KW"/>
</dbReference>
<evidence type="ECO:0000313" key="11">
    <source>
        <dbReference type="EMBL" id="TCP63825.1"/>
    </source>
</evidence>
<dbReference type="InterPro" id="IPR012340">
    <property type="entry name" value="NA-bd_OB-fold"/>
</dbReference>
<dbReference type="PANTHER" id="PTHR10724:SF7">
    <property type="entry name" value="SMALL RIBOSOMAL SUBUNIT PROTEIN BS1C"/>
    <property type="match status" value="1"/>
</dbReference>
<dbReference type="GO" id="GO:0016114">
    <property type="term" value="P:terpenoid biosynthetic process"/>
    <property type="evidence" value="ECO:0007669"/>
    <property type="project" value="UniProtKB-UniRule"/>
</dbReference>
<gene>
    <name evidence="8" type="primary">ispH</name>
    <name evidence="11" type="ORF">EDD73_11571</name>
</gene>
<feature type="binding site" evidence="8">
    <location>
        <position position="40"/>
    </location>
    <ligand>
        <name>isopentenyl diphosphate</name>
        <dbReference type="ChEBI" id="CHEBI:128769"/>
    </ligand>
</feature>
<dbReference type="EMBL" id="SLXT01000015">
    <property type="protein sequence ID" value="TCP63825.1"/>
    <property type="molecule type" value="Genomic_DNA"/>
</dbReference>
<dbReference type="GO" id="GO:0050992">
    <property type="term" value="P:dimethylallyl diphosphate biosynthetic process"/>
    <property type="evidence" value="ECO:0007669"/>
    <property type="project" value="UniProtKB-UniRule"/>
</dbReference>
<feature type="binding site" evidence="8">
    <location>
        <position position="217"/>
    </location>
    <ligand>
        <name>(2E)-4-hydroxy-3-methylbut-2-enyl diphosphate</name>
        <dbReference type="ChEBI" id="CHEBI:128753"/>
    </ligand>
</feature>
<feature type="binding site" evidence="8">
    <location>
        <position position="188"/>
    </location>
    <ligand>
        <name>[4Fe-4S] cluster</name>
        <dbReference type="ChEBI" id="CHEBI:49883"/>
    </ligand>
</feature>
<evidence type="ECO:0000256" key="2">
    <source>
        <dbReference type="ARBA" id="ARBA00022485"/>
    </source>
</evidence>
<keyword evidence="8" id="KW-0414">Isoprene biosynthesis</keyword>
<dbReference type="OrthoDB" id="9804077at2"/>
<feature type="domain" description="S1 motif" evidence="10">
    <location>
        <begin position="418"/>
        <end position="483"/>
    </location>
</feature>
<dbReference type="NCBIfam" id="NF005208">
    <property type="entry name" value="PRK06676.1"/>
    <property type="match status" value="1"/>
</dbReference>
<feature type="binding site" evidence="8">
    <location>
        <position position="12"/>
    </location>
    <ligand>
        <name>[4Fe-4S] cluster</name>
        <dbReference type="ChEBI" id="CHEBI:49883"/>
    </ligand>
</feature>
<dbReference type="Gene3D" id="2.40.50.140">
    <property type="entry name" value="Nucleic acid-binding proteins"/>
    <property type="match status" value="4"/>
</dbReference>
<feature type="binding site" evidence="8">
    <location>
        <position position="260"/>
    </location>
    <ligand>
        <name>dimethylallyl diphosphate</name>
        <dbReference type="ChEBI" id="CHEBI:57623"/>
    </ligand>
</feature>
<dbReference type="Gene3D" id="3.40.1010.20">
    <property type="entry name" value="4-hydroxy-3-methylbut-2-enyl diphosphate reductase, catalytic domain"/>
    <property type="match status" value="2"/>
</dbReference>
<feature type="binding site" evidence="8">
    <location>
        <position position="40"/>
    </location>
    <ligand>
        <name>(2E)-4-hydroxy-3-methylbut-2-enyl diphosphate</name>
        <dbReference type="ChEBI" id="CHEBI:128753"/>
    </ligand>
</feature>
<evidence type="ECO:0000256" key="6">
    <source>
        <dbReference type="ARBA" id="ARBA00023014"/>
    </source>
</evidence>
<evidence type="ECO:0000256" key="1">
    <source>
        <dbReference type="ARBA" id="ARBA00006767"/>
    </source>
</evidence>
<feature type="binding site" evidence="8">
    <location>
        <position position="72"/>
    </location>
    <ligand>
        <name>isopentenyl diphosphate</name>
        <dbReference type="ChEBI" id="CHEBI:128769"/>
    </ligand>
</feature>
<dbReference type="GO" id="GO:0003735">
    <property type="term" value="F:structural constituent of ribosome"/>
    <property type="evidence" value="ECO:0007669"/>
    <property type="project" value="TreeGrafter"/>
</dbReference>
<feature type="active site" description="Proton donor" evidence="8">
    <location>
        <position position="124"/>
    </location>
</feature>
<feature type="binding site" evidence="8">
    <location>
        <position position="122"/>
    </location>
    <ligand>
        <name>(2E)-4-hydroxy-3-methylbut-2-enyl diphosphate</name>
        <dbReference type="ChEBI" id="CHEBI:128753"/>
    </ligand>
</feature>
<feature type="binding site" evidence="8">
    <location>
        <position position="260"/>
    </location>
    <ligand>
        <name>isopentenyl diphosphate</name>
        <dbReference type="ChEBI" id="CHEBI:128769"/>
    </ligand>
</feature>
<evidence type="ECO:0000256" key="9">
    <source>
        <dbReference type="SAM" id="MobiDB-lite"/>
    </source>
</evidence>
<keyword evidence="4" id="KW-0689">Ribosomal protein</keyword>
<feature type="binding site" evidence="8">
    <location>
        <position position="217"/>
    </location>
    <ligand>
        <name>dimethylallyl diphosphate</name>
        <dbReference type="ChEBI" id="CHEBI:57623"/>
    </ligand>
</feature>
<keyword evidence="3 8" id="KW-0479">Metal-binding</keyword>
<dbReference type="GO" id="GO:0051539">
    <property type="term" value="F:4 iron, 4 sulfur cluster binding"/>
    <property type="evidence" value="ECO:0007669"/>
    <property type="project" value="UniProtKB-UniRule"/>
</dbReference>
<dbReference type="PRINTS" id="PR00681">
    <property type="entry name" value="RIBOSOMALS1"/>
</dbReference>
<feature type="binding site" evidence="8">
    <location>
        <position position="260"/>
    </location>
    <ligand>
        <name>(2E)-4-hydroxy-3-methylbut-2-enyl diphosphate</name>
        <dbReference type="ChEBI" id="CHEBI:128753"/>
    </ligand>
</feature>
<keyword evidence="6 8" id="KW-0411">Iron-sulfur</keyword>
<feature type="domain" description="S1 motif" evidence="10">
    <location>
        <begin position="331"/>
        <end position="400"/>
    </location>
</feature>
<dbReference type="EC" id="1.17.7.4" evidence="8"/>
<dbReference type="PANTHER" id="PTHR10724">
    <property type="entry name" value="30S RIBOSOMAL PROTEIN S1"/>
    <property type="match status" value="1"/>
</dbReference>
<dbReference type="CDD" id="cd05688">
    <property type="entry name" value="S1_RPS1_repeat_ec3"/>
    <property type="match status" value="1"/>
</dbReference>
<dbReference type="SUPFAM" id="SSF50249">
    <property type="entry name" value="Nucleic acid-binding proteins"/>
    <property type="match status" value="4"/>
</dbReference>
<comment type="pathway">
    <text evidence="8">Isoprenoid biosynthesis; isopentenyl diphosphate biosynthesis via DXP pathway; isopentenyl diphosphate from 1-deoxy-D-xylulose 5-phosphate: step 6/6.</text>
</comment>
<keyword evidence="2 8" id="KW-0004">4Fe-4S</keyword>
<dbReference type="HAMAP" id="MF_00191">
    <property type="entry name" value="IspH"/>
    <property type="match status" value="1"/>
</dbReference>
<feature type="binding site" evidence="8">
    <location>
        <position position="218"/>
    </location>
    <ligand>
        <name>dimethylallyl diphosphate</name>
        <dbReference type="ChEBI" id="CHEBI:57623"/>
    </ligand>
</feature>
<accession>A0A4R2RXH6</accession>
<comment type="caution">
    <text evidence="11">The sequence shown here is derived from an EMBL/GenBank/DDBJ whole genome shotgun (WGS) entry which is preliminary data.</text>
</comment>
<feature type="domain" description="S1 motif" evidence="10">
    <location>
        <begin position="589"/>
        <end position="658"/>
    </location>
</feature>
<dbReference type="InterPro" id="IPR050437">
    <property type="entry name" value="Ribos_protein_bS1-like"/>
</dbReference>
<feature type="binding site" evidence="8">
    <location>
        <position position="216"/>
    </location>
    <ligand>
        <name>isopentenyl diphosphate</name>
        <dbReference type="ChEBI" id="CHEBI:128769"/>
    </ligand>
</feature>
<comment type="similarity">
    <text evidence="8">Belongs to the IspH family.</text>
</comment>
<sequence length="684" mass="74891">MQVLLAAHAGFCFGVRRAIQQVEAELAHSGKVATYGPLIHNPQVIARLADQGVAIVDHLDMSTLGPVVIRSHGVGPAIYEQAAQHGVNLIDATCPFVANVQKAARDFTEQGYQVVIAGDADHPEVQGIVAWTGNRAIVVASGKEITGDKIQGKVALIAQTTLKEATFREVEAALRQLDVELIVKNTICSATAKRQEAAQQLVSQVEVMVVVGGRNSSNTRKLAQICVAAGLPTYHVEQAEELDPRWFKNVNQAGVTAGASTPHWIIEEVVQRMTEIQQEQELENNVPTEEAATEAAAPQVSEDANRELTMDDAEDDMGKSFEESLKNLKEGELVTGIVVKVRHDEILVDVGGKSEGVIPLREIAPVTPDSTEGLAKVGDEIKVVVLKAESEDGTLIVSRRRAIEREKIVHMEEAKEKGEILTGKVVAVVKGGLRVDVGLVGFVPASQIERGYVENMEKYIGQTLRMKVVEVDTRRNNVVLSQKAVLEEEHKQARGNTWGDLAEGQTRRGTVRRLTDFGAFVDLGGVDGLLHISEMSWGRIKHPSEVVKEGQELEVYVLKVDREKERVSLGLKQVLPNPWSLAVEKYPVGSVITVKVVRLTQFGAFAELEPGIDGLIHISQLANRRVNKPEDVVSVGQEVQVKVLEVRPEDQRISLSIRAIEEDANREEVTEYLEKQDNQENSEA</sequence>
<keyword evidence="7" id="KW-0687">Ribonucleoprotein</keyword>
<keyword evidence="5 8" id="KW-0408">Iron</keyword>
<evidence type="ECO:0000256" key="7">
    <source>
        <dbReference type="ARBA" id="ARBA00023274"/>
    </source>
</evidence>
<feature type="binding site" evidence="8">
    <location>
        <position position="40"/>
    </location>
    <ligand>
        <name>dimethylallyl diphosphate</name>
        <dbReference type="ChEBI" id="CHEBI:57623"/>
    </ligand>
</feature>
<keyword evidence="8" id="KW-0560">Oxidoreductase</keyword>
<feature type="binding site" evidence="8">
    <location>
        <position position="217"/>
    </location>
    <ligand>
        <name>isopentenyl diphosphate</name>
        <dbReference type="ChEBI" id="CHEBI:128769"/>
    </ligand>
</feature>
<comment type="function">
    <text evidence="8">Catalyzes the conversion of 1-hydroxy-2-methyl-2-(E)-butenyl 4-diphosphate (HMBPP) into a mixture of isopentenyl diphosphate (IPP) and dimethylallyl diphosphate (DMAPP). Acts in the terminal step of the DOXP/MEP pathway for isoprenoid precursor biosynthesis.</text>
</comment>
<dbReference type="PROSITE" id="PS50126">
    <property type="entry name" value="S1"/>
    <property type="match status" value="4"/>
</dbReference>
<feature type="binding site" evidence="8">
    <location>
        <position position="218"/>
    </location>
    <ligand>
        <name>(2E)-4-hydroxy-3-methylbut-2-enyl diphosphate</name>
        <dbReference type="ChEBI" id="CHEBI:128753"/>
    </ligand>
</feature>
<evidence type="ECO:0000259" key="10">
    <source>
        <dbReference type="PROSITE" id="PS50126"/>
    </source>
</evidence>
<dbReference type="Gene3D" id="3.40.50.11270">
    <property type="match status" value="1"/>
</dbReference>
<dbReference type="CDD" id="cd05687">
    <property type="entry name" value="S1_RPS1_repeat_ec1_hs1"/>
    <property type="match status" value="1"/>
</dbReference>
<feature type="binding site" evidence="8">
    <location>
        <position position="122"/>
    </location>
    <ligand>
        <name>isopentenyl diphosphate</name>
        <dbReference type="ChEBI" id="CHEBI:128769"/>
    </ligand>
</feature>
<feature type="region of interest" description="Disordered" evidence="9">
    <location>
        <begin position="278"/>
        <end position="303"/>
    </location>
</feature>